<comment type="caution">
    <text evidence="1">The sequence shown here is derived from an EMBL/GenBank/DDBJ whole genome shotgun (WGS) entry which is preliminary data.</text>
</comment>
<protein>
    <submittedName>
        <fullName evidence="1">Uncharacterized protein</fullName>
    </submittedName>
</protein>
<sequence>MREYEPGSTMKSEAIRSRILAPKWGLLLFMAAFTGVLSGCDKPTETEAAIISAVLACVERSPELEGIPVRAEVSLNAEGIIERSGVYGPESWFHSRQSEYRAQDAVMAAINKCAPYDPSLAGNHRLKFRFPG</sequence>
<keyword evidence="2" id="KW-1185">Reference proteome</keyword>
<name>A0ABT9Q0F5_9HYPH</name>
<gene>
    <name evidence="1" type="ORF">J2T09_004987</name>
</gene>
<evidence type="ECO:0000313" key="2">
    <source>
        <dbReference type="Proteomes" id="UP001241472"/>
    </source>
</evidence>
<dbReference type="RefSeq" id="WP_306839582.1">
    <property type="nucleotide sequence ID" value="NZ_JAUSRF010000023.1"/>
</dbReference>
<proteinExistence type="predicted"/>
<organism evidence="1 2">
    <name type="scientific">Neorhizobium huautlense</name>
    <dbReference type="NCBI Taxonomy" id="67774"/>
    <lineage>
        <taxon>Bacteria</taxon>
        <taxon>Pseudomonadati</taxon>
        <taxon>Pseudomonadota</taxon>
        <taxon>Alphaproteobacteria</taxon>
        <taxon>Hyphomicrobiales</taxon>
        <taxon>Rhizobiaceae</taxon>
        <taxon>Rhizobium/Agrobacterium group</taxon>
        <taxon>Neorhizobium</taxon>
    </lineage>
</organism>
<accession>A0ABT9Q0F5</accession>
<evidence type="ECO:0000313" key="1">
    <source>
        <dbReference type="EMBL" id="MDP9840207.1"/>
    </source>
</evidence>
<reference evidence="1 2" key="1">
    <citation type="submission" date="2023-07" db="EMBL/GenBank/DDBJ databases">
        <title>Sorghum-associated microbial communities from plants grown in Nebraska, USA.</title>
        <authorList>
            <person name="Schachtman D."/>
        </authorList>
    </citation>
    <scope>NUCLEOTIDE SEQUENCE [LARGE SCALE GENOMIC DNA]</scope>
    <source>
        <strain evidence="1 2">DS1307</strain>
    </source>
</reference>
<dbReference type="EMBL" id="JAUSRF010000023">
    <property type="protein sequence ID" value="MDP9840207.1"/>
    <property type="molecule type" value="Genomic_DNA"/>
</dbReference>
<dbReference type="Proteomes" id="UP001241472">
    <property type="component" value="Unassembled WGS sequence"/>
</dbReference>